<feature type="domain" description="GST N-terminal" evidence="2">
    <location>
        <begin position="180"/>
        <end position="261"/>
    </location>
</feature>
<evidence type="ECO:0000259" key="3">
    <source>
        <dbReference type="PROSITE" id="PS50405"/>
    </source>
</evidence>
<dbReference type="SFLD" id="SFLDG01153">
    <property type="entry name" value="Main.4:_Theta-like"/>
    <property type="match status" value="1"/>
</dbReference>
<comment type="subunit">
    <text evidence="1">Homodimer.</text>
</comment>
<dbReference type="FunFam" id="1.20.1050.10:FF:000007">
    <property type="entry name" value="Glutathione S-transferase 1-1"/>
    <property type="match status" value="1"/>
</dbReference>
<dbReference type="InterPro" id="IPR004045">
    <property type="entry name" value="Glutathione_S-Trfase_N"/>
</dbReference>
<keyword evidence="5" id="KW-1185">Reference proteome</keyword>
<dbReference type="InterPro" id="IPR036249">
    <property type="entry name" value="Thioredoxin-like_sf"/>
</dbReference>
<organism evidence="4">
    <name type="scientific">Darwinula stevensoni</name>
    <dbReference type="NCBI Taxonomy" id="69355"/>
    <lineage>
        <taxon>Eukaryota</taxon>
        <taxon>Metazoa</taxon>
        <taxon>Ecdysozoa</taxon>
        <taxon>Arthropoda</taxon>
        <taxon>Crustacea</taxon>
        <taxon>Oligostraca</taxon>
        <taxon>Ostracoda</taxon>
        <taxon>Podocopa</taxon>
        <taxon>Podocopida</taxon>
        <taxon>Darwinulocopina</taxon>
        <taxon>Darwinuloidea</taxon>
        <taxon>Darwinulidae</taxon>
        <taxon>Darwinula</taxon>
    </lineage>
</organism>
<accession>A0A7R9FND2</accession>
<evidence type="ECO:0000313" key="4">
    <source>
        <dbReference type="EMBL" id="CAD7249514.1"/>
    </source>
</evidence>
<dbReference type="SFLD" id="SFLDS00019">
    <property type="entry name" value="Glutathione_Transferase_(cytos"/>
    <property type="match status" value="2"/>
</dbReference>
<feature type="domain" description="GST C-terminal" evidence="3">
    <location>
        <begin position="269"/>
        <end position="390"/>
    </location>
</feature>
<evidence type="ECO:0000256" key="1">
    <source>
        <dbReference type="ARBA" id="ARBA00011738"/>
    </source>
</evidence>
<protein>
    <submittedName>
        <fullName evidence="4">Uncharacterized protein</fullName>
    </submittedName>
</protein>
<proteinExistence type="predicted"/>
<evidence type="ECO:0000313" key="5">
    <source>
        <dbReference type="Proteomes" id="UP000677054"/>
    </source>
</evidence>
<dbReference type="PANTHER" id="PTHR43969">
    <property type="entry name" value="GLUTATHIONE S TRANSFERASE D10, ISOFORM A-RELATED"/>
    <property type="match status" value="1"/>
</dbReference>
<dbReference type="Gene3D" id="3.40.30.10">
    <property type="entry name" value="Glutaredoxin"/>
    <property type="match status" value="2"/>
</dbReference>
<dbReference type="CDD" id="cd03177">
    <property type="entry name" value="GST_C_Delta_Epsilon"/>
    <property type="match status" value="1"/>
</dbReference>
<feature type="domain" description="GST C-terminal" evidence="3">
    <location>
        <begin position="88"/>
        <end position="230"/>
    </location>
</feature>
<gene>
    <name evidence="4" type="ORF">DSTB1V02_LOCUS9309</name>
</gene>
<dbReference type="Pfam" id="PF00043">
    <property type="entry name" value="GST_C"/>
    <property type="match status" value="1"/>
</dbReference>
<reference evidence="4" key="1">
    <citation type="submission" date="2020-11" db="EMBL/GenBank/DDBJ databases">
        <authorList>
            <person name="Tran Van P."/>
        </authorList>
    </citation>
    <scope>NUCLEOTIDE SEQUENCE</scope>
</reference>
<dbReference type="GO" id="GO:0004364">
    <property type="term" value="F:glutathione transferase activity"/>
    <property type="evidence" value="ECO:0007669"/>
    <property type="project" value="TreeGrafter"/>
</dbReference>
<dbReference type="GO" id="GO:0006749">
    <property type="term" value="P:glutathione metabolic process"/>
    <property type="evidence" value="ECO:0007669"/>
    <property type="project" value="TreeGrafter"/>
</dbReference>
<dbReference type="OrthoDB" id="2309723at2759"/>
<dbReference type="InterPro" id="IPR036282">
    <property type="entry name" value="Glutathione-S-Trfase_C_sf"/>
</dbReference>
<dbReference type="PROSITE" id="PS50405">
    <property type="entry name" value="GST_CTER"/>
    <property type="match status" value="2"/>
</dbReference>
<dbReference type="SUPFAM" id="SSF52833">
    <property type="entry name" value="Thioredoxin-like"/>
    <property type="match status" value="2"/>
</dbReference>
<feature type="domain" description="GST N-terminal" evidence="2">
    <location>
        <begin position="1"/>
        <end position="82"/>
    </location>
</feature>
<dbReference type="EMBL" id="CAJPEV010002336">
    <property type="protein sequence ID" value="CAG0896565.1"/>
    <property type="molecule type" value="Genomic_DNA"/>
</dbReference>
<dbReference type="Pfam" id="PF13417">
    <property type="entry name" value="GST_N_3"/>
    <property type="match status" value="2"/>
</dbReference>
<dbReference type="Gene3D" id="1.20.1050.10">
    <property type="match status" value="2"/>
</dbReference>
<dbReference type="PANTHER" id="PTHR43969:SF9">
    <property type="entry name" value="GLUTATHIONE S TRANSFERASE D10, ISOFORM A-RELATED"/>
    <property type="match status" value="1"/>
</dbReference>
<dbReference type="EMBL" id="LR901853">
    <property type="protein sequence ID" value="CAD7249514.1"/>
    <property type="molecule type" value="Genomic_DNA"/>
</dbReference>
<dbReference type="InterPro" id="IPR004046">
    <property type="entry name" value="GST_C"/>
</dbReference>
<dbReference type="InterPro" id="IPR040079">
    <property type="entry name" value="Glutathione_S-Trfase"/>
</dbReference>
<dbReference type="AlphaFoldDB" id="A0A7R9FND2"/>
<dbReference type="Proteomes" id="UP000677054">
    <property type="component" value="Unassembled WGS sequence"/>
</dbReference>
<dbReference type="CDD" id="cd03045">
    <property type="entry name" value="GST_N_Delta_Epsilon"/>
    <property type="match status" value="2"/>
</dbReference>
<dbReference type="InterPro" id="IPR010987">
    <property type="entry name" value="Glutathione-S-Trfase_C-like"/>
</dbReference>
<dbReference type="SFLD" id="SFLDG00358">
    <property type="entry name" value="Main_(cytGST)"/>
    <property type="match status" value="2"/>
</dbReference>
<dbReference type="FunFam" id="3.40.30.10:FF:000034">
    <property type="entry name" value="glutathione S-transferase 1"/>
    <property type="match status" value="2"/>
</dbReference>
<sequence length="400" mass="44128">MPIDLYYVLASPPCRSVMLLAKDLGVKLNLKLINPPAGDARTPEYLKINPQGTIPAMDDDGYILCESRAILRYLNNKFATDDRLYPLDLKARGMVDQRLDFDCGSFFPAFLNCVRPVFFGLTKTVSEEKKERNKEVMGLLDKFLETSGGYVAGKHLTLADYAFVAVAVSFEAFVPNGLQMPIDLYCVLGSPPSRSVLLLGKALGLEFNLIETSPITGATRTPEYHKMNPLHTIPTINDDGFALYESRAILRYLFNAYGKEKDEHLYPKDPKARAIVDQRLDFDIGTLAAKAAACSRPIVFGNATSISEEDKKNLKEALEILDGYIEASGGYCAGKHLTLADISIISVISSIEAVGVLDLSEMKHLSAWLAKCKTEMPGYEEANGRGAEVFGHYLRSKMSD</sequence>
<dbReference type="PROSITE" id="PS50404">
    <property type="entry name" value="GST_NTER"/>
    <property type="match status" value="2"/>
</dbReference>
<dbReference type="Pfam" id="PF14497">
    <property type="entry name" value="GST_C_3"/>
    <property type="match status" value="1"/>
</dbReference>
<dbReference type="SUPFAM" id="SSF47616">
    <property type="entry name" value="GST C-terminal domain-like"/>
    <property type="match status" value="2"/>
</dbReference>
<name>A0A7R9FND2_9CRUS</name>
<evidence type="ECO:0000259" key="2">
    <source>
        <dbReference type="PROSITE" id="PS50404"/>
    </source>
</evidence>